<dbReference type="Pfam" id="PF00188">
    <property type="entry name" value="CAP"/>
    <property type="match status" value="1"/>
</dbReference>
<dbReference type="GO" id="GO:0005576">
    <property type="term" value="C:extracellular region"/>
    <property type="evidence" value="ECO:0007669"/>
    <property type="project" value="InterPro"/>
</dbReference>
<organism evidence="3 4">
    <name type="scientific">Sphingomonas lycopersici</name>
    <dbReference type="NCBI Taxonomy" id="2951807"/>
    <lineage>
        <taxon>Bacteria</taxon>
        <taxon>Pseudomonadati</taxon>
        <taxon>Pseudomonadota</taxon>
        <taxon>Alphaproteobacteria</taxon>
        <taxon>Sphingomonadales</taxon>
        <taxon>Sphingomonadaceae</taxon>
        <taxon>Sphingomonas</taxon>
    </lineage>
</organism>
<dbReference type="PRINTS" id="PR00837">
    <property type="entry name" value="V5TPXLIKE"/>
</dbReference>
<accession>A0AA41ZCQ1</accession>
<gene>
    <name evidence="3" type="ORF">NEE01_20840</name>
</gene>
<feature type="domain" description="SCP" evidence="2">
    <location>
        <begin position="31"/>
        <end position="170"/>
    </location>
</feature>
<dbReference type="InterPro" id="IPR001283">
    <property type="entry name" value="CRISP-related"/>
</dbReference>
<dbReference type="InterPro" id="IPR002413">
    <property type="entry name" value="V5_allergen-like"/>
</dbReference>
<dbReference type="AlphaFoldDB" id="A0AA41ZCQ1"/>
<evidence type="ECO:0000256" key="1">
    <source>
        <dbReference type="SAM" id="SignalP"/>
    </source>
</evidence>
<dbReference type="InterPro" id="IPR014044">
    <property type="entry name" value="CAP_dom"/>
</dbReference>
<proteinExistence type="predicted"/>
<dbReference type="Proteomes" id="UP001165565">
    <property type="component" value="Unassembled WGS sequence"/>
</dbReference>
<reference evidence="3" key="1">
    <citation type="submission" date="2022-06" db="EMBL/GenBank/DDBJ databases">
        <title>Sphingomonas sp. nov. isolated from rhizosphere soil of tomato.</title>
        <authorList>
            <person name="Dong H."/>
            <person name="Gao R."/>
        </authorList>
    </citation>
    <scope>NUCLEOTIDE SEQUENCE</scope>
    <source>
        <strain evidence="3">MMSM24</strain>
    </source>
</reference>
<dbReference type="EMBL" id="JANFAV010000020">
    <property type="protein sequence ID" value="MCW6537233.1"/>
    <property type="molecule type" value="Genomic_DNA"/>
</dbReference>
<comment type="caution">
    <text evidence="3">The sequence shown here is derived from an EMBL/GenBank/DDBJ whole genome shotgun (WGS) entry which is preliminary data.</text>
</comment>
<dbReference type="RefSeq" id="WP_179512932.1">
    <property type="nucleotide sequence ID" value="NZ_JANFAU010000007.1"/>
</dbReference>
<keyword evidence="4" id="KW-1185">Reference proteome</keyword>
<dbReference type="Gene3D" id="3.40.33.10">
    <property type="entry name" value="CAP"/>
    <property type="match status" value="1"/>
</dbReference>
<evidence type="ECO:0000313" key="4">
    <source>
        <dbReference type="Proteomes" id="UP001165565"/>
    </source>
</evidence>
<protein>
    <submittedName>
        <fullName evidence="3">CAP domain-containing protein</fullName>
    </submittedName>
</protein>
<feature type="signal peptide" evidence="1">
    <location>
        <begin position="1"/>
        <end position="23"/>
    </location>
</feature>
<dbReference type="PANTHER" id="PTHR10334">
    <property type="entry name" value="CYSTEINE-RICH SECRETORY PROTEIN-RELATED"/>
    <property type="match status" value="1"/>
</dbReference>
<dbReference type="InterPro" id="IPR035940">
    <property type="entry name" value="CAP_sf"/>
</dbReference>
<keyword evidence="1" id="KW-0732">Signal</keyword>
<sequence length="174" mass="19632">MSRRRLTSLIASLGLLFSLPIMVGATDPTSNFADRVLGRHNRERVAMGIMPLKWDPMLAASAQDWANYLARSGRFEHAPERPFDPQGENLWAGTRGAFTLEHMVDAWIREKRFFTPGVFPNNSTTGRVEDIGHYTQLMWRDSGEVGCAIARGRIEDVLVCRYSDAGNYIGERPF</sequence>
<dbReference type="SMART" id="SM00198">
    <property type="entry name" value="SCP"/>
    <property type="match status" value="1"/>
</dbReference>
<dbReference type="SUPFAM" id="SSF55797">
    <property type="entry name" value="PR-1-like"/>
    <property type="match status" value="1"/>
</dbReference>
<dbReference type="InterPro" id="IPR018244">
    <property type="entry name" value="Allrgn_V5/Tpx1_CS"/>
</dbReference>
<feature type="chain" id="PRO_5041421789" evidence="1">
    <location>
        <begin position="24"/>
        <end position="174"/>
    </location>
</feature>
<dbReference type="PROSITE" id="PS01009">
    <property type="entry name" value="CRISP_1"/>
    <property type="match status" value="1"/>
</dbReference>
<evidence type="ECO:0000259" key="2">
    <source>
        <dbReference type="SMART" id="SM00198"/>
    </source>
</evidence>
<dbReference type="PRINTS" id="PR00838">
    <property type="entry name" value="V5ALLERGEN"/>
</dbReference>
<evidence type="ECO:0000313" key="3">
    <source>
        <dbReference type="EMBL" id="MCW6537233.1"/>
    </source>
</evidence>
<name>A0AA41ZCQ1_9SPHN</name>